<evidence type="ECO:0000256" key="4">
    <source>
        <dbReference type="ARBA" id="ARBA00022679"/>
    </source>
</evidence>
<evidence type="ECO:0000313" key="8">
    <source>
        <dbReference type="EMBL" id="KAK9810102.1"/>
    </source>
</evidence>
<dbReference type="EC" id="2.7.1.48" evidence="3"/>
<evidence type="ECO:0000259" key="7">
    <source>
        <dbReference type="Pfam" id="PF00485"/>
    </source>
</evidence>
<evidence type="ECO:0000256" key="2">
    <source>
        <dbReference type="ARBA" id="ARBA00004784"/>
    </source>
</evidence>
<dbReference type="Gene3D" id="3.40.50.300">
    <property type="entry name" value="P-loop containing nucleotide triphosphate hydrolases"/>
    <property type="match status" value="1"/>
</dbReference>
<dbReference type="Proteomes" id="UP001489004">
    <property type="component" value="Unassembled WGS sequence"/>
</dbReference>
<keyword evidence="5" id="KW-0547">Nucleotide-binding</keyword>
<dbReference type="SUPFAM" id="SSF52540">
    <property type="entry name" value="P-loop containing nucleoside triphosphate hydrolases"/>
    <property type="match status" value="1"/>
</dbReference>
<accession>A0AAW1PQ28</accession>
<evidence type="ECO:0000256" key="3">
    <source>
        <dbReference type="ARBA" id="ARBA00012137"/>
    </source>
</evidence>
<comment type="pathway">
    <text evidence="2">Pyrimidine metabolism; CTP biosynthesis via salvage pathway; CTP from cytidine: step 1/3.</text>
</comment>
<comment type="caution">
    <text evidence="8">The sequence shown here is derived from an EMBL/GenBank/DDBJ whole genome shotgun (WGS) entry which is preliminary data.</text>
</comment>
<dbReference type="FunFam" id="3.40.50.300:FF:000339">
    <property type="entry name" value="Uridine kinase"/>
    <property type="match status" value="1"/>
</dbReference>
<dbReference type="InterPro" id="IPR027417">
    <property type="entry name" value="P-loop_NTPase"/>
</dbReference>
<keyword evidence="9" id="KW-1185">Reference proteome</keyword>
<feature type="domain" description="Phosphoribulokinase/uridine kinase" evidence="7">
    <location>
        <begin position="13"/>
        <end position="204"/>
    </location>
</feature>
<dbReference type="PRINTS" id="PR00988">
    <property type="entry name" value="URIDINKINASE"/>
</dbReference>
<reference evidence="8 9" key="1">
    <citation type="journal article" date="2024" name="Nat. Commun.">
        <title>Phylogenomics reveals the evolutionary origins of lichenization in chlorophyte algae.</title>
        <authorList>
            <person name="Puginier C."/>
            <person name="Libourel C."/>
            <person name="Otte J."/>
            <person name="Skaloud P."/>
            <person name="Haon M."/>
            <person name="Grisel S."/>
            <person name="Petersen M."/>
            <person name="Berrin J.G."/>
            <person name="Delaux P.M."/>
            <person name="Dal Grande F."/>
            <person name="Keller J."/>
        </authorList>
    </citation>
    <scope>NUCLEOTIDE SEQUENCE [LARGE SCALE GENOMIC DNA]</scope>
    <source>
        <strain evidence="8 9">SAG 2043</strain>
    </source>
</reference>
<dbReference type="GO" id="GO:0005524">
    <property type="term" value="F:ATP binding"/>
    <property type="evidence" value="ECO:0007669"/>
    <property type="project" value="InterPro"/>
</dbReference>
<evidence type="ECO:0000256" key="6">
    <source>
        <dbReference type="ARBA" id="ARBA00022777"/>
    </source>
</evidence>
<dbReference type="GO" id="GO:0008655">
    <property type="term" value="P:pyrimidine-containing compound salvage"/>
    <property type="evidence" value="ECO:0007669"/>
    <property type="project" value="UniProtKB-ARBA"/>
</dbReference>
<dbReference type="AlphaFoldDB" id="A0AAW1PQ28"/>
<comment type="pathway">
    <text evidence="1">Pyrimidine metabolism; UMP biosynthesis via salvage pathway; UMP from uridine: step 1/1.</text>
</comment>
<gene>
    <name evidence="8" type="ORF">WJX72_004944</name>
</gene>
<sequence>MGTEAPTARVPFVIGVAGGTASGKTSVCDRIIRQLNSELTADEGLLNMSMDSFYRDLTPSEQKDIANFNFDHPDAFAFDEIVHTLRDLKQGEPVHIPIYDFVTSSRRAETIPVPRADVILFDGILAFYNPELRDLFDMKIFVDTDADTRLARRVRRDITHRGRDVLQVLDQYERTVKPSFESYILPTKKHADIIVPRGAENEVAIDLILQHIKFRLAKPLSE</sequence>
<keyword evidence="6" id="KW-0418">Kinase</keyword>
<evidence type="ECO:0000313" key="9">
    <source>
        <dbReference type="Proteomes" id="UP001489004"/>
    </source>
</evidence>
<dbReference type="Pfam" id="PF00485">
    <property type="entry name" value="PRK"/>
    <property type="match status" value="1"/>
</dbReference>
<evidence type="ECO:0000256" key="1">
    <source>
        <dbReference type="ARBA" id="ARBA00004690"/>
    </source>
</evidence>
<keyword evidence="4" id="KW-0808">Transferase</keyword>
<dbReference type="InterPro" id="IPR006083">
    <property type="entry name" value="PRK/URK"/>
</dbReference>
<dbReference type="GO" id="GO:0004849">
    <property type="term" value="F:uridine kinase activity"/>
    <property type="evidence" value="ECO:0007669"/>
    <property type="project" value="UniProtKB-EC"/>
</dbReference>
<proteinExistence type="predicted"/>
<organism evidence="8 9">
    <name type="scientific">[Myrmecia] bisecta</name>
    <dbReference type="NCBI Taxonomy" id="41462"/>
    <lineage>
        <taxon>Eukaryota</taxon>
        <taxon>Viridiplantae</taxon>
        <taxon>Chlorophyta</taxon>
        <taxon>core chlorophytes</taxon>
        <taxon>Trebouxiophyceae</taxon>
        <taxon>Trebouxiales</taxon>
        <taxon>Trebouxiaceae</taxon>
        <taxon>Myrmecia</taxon>
    </lineage>
</organism>
<dbReference type="NCBIfam" id="NF004018">
    <property type="entry name" value="PRK05480.1"/>
    <property type="match status" value="1"/>
</dbReference>
<dbReference type="PANTHER" id="PTHR10285">
    <property type="entry name" value="URIDINE KINASE"/>
    <property type="match status" value="1"/>
</dbReference>
<dbReference type="EMBL" id="JALJOR010000010">
    <property type="protein sequence ID" value="KAK9810102.1"/>
    <property type="molecule type" value="Genomic_DNA"/>
</dbReference>
<dbReference type="InterPro" id="IPR000764">
    <property type="entry name" value="Uridine_kinase-like"/>
</dbReference>
<dbReference type="CDD" id="cd02023">
    <property type="entry name" value="UMPK"/>
    <property type="match status" value="1"/>
</dbReference>
<protein>
    <recommendedName>
        <fullName evidence="3">uridine/cytidine kinase</fullName>
        <ecNumber evidence="3">2.7.1.48</ecNumber>
    </recommendedName>
</protein>
<evidence type="ECO:0000256" key="5">
    <source>
        <dbReference type="ARBA" id="ARBA00022741"/>
    </source>
</evidence>
<name>A0AAW1PQ28_9CHLO</name>